<dbReference type="AlphaFoldDB" id="A0A1Y6JDS9"/>
<gene>
    <name evidence="2" type="ORF">CFBP1590_0460</name>
</gene>
<dbReference type="CDD" id="cd14744">
    <property type="entry name" value="PAAR_CT_2"/>
    <property type="match status" value="1"/>
</dbReference>
<dbReference type="Proteomes" id="UP000196842">
    <property type="component" value="Chromosome I"/>
</dbReference>
<organism evidence="2 3">
    <name type="scientific">Pseudomonas viridiflava</name>
    <name type="common">Phytomonas viridiflava</name>
    <dbReference type="NCBI Taxonomy" id="33069"/>
    <lineage>
        <taxon>Bacteria</taxon>
        <taxon>Pseudomonadati</taxon>
        <taxon>Pseudomonadota</taxon>
        <taxon>Gammaproteobacteria</taxon>
        <taxon>Pseudomonadales</taxon>
        <taxon>Pseudomonadaceae</taxon>
        <taxon>Pseudomonas</taxon>
    </lineage>
</organism>
<dbReference type="InterPro" id="IPR008727">
    <property type="entry name" value="PAAR_motif"/>
</dbReference>
<name>A0A1Y6JDS9_PSEVI</name>
<dbReference type="Pfam" id="PF05488">
    <property type="entry name" value="PAAR_motif"/>
    <property type="match status" value="1"/>
</dbReference>
<evidence type="ECO:0008006" key="4">
    <source>
        <dbReference type="Google" id="ProtNLM"/>
    </source>
</evidence>
<dbReference type="EMBL" id="LT855380">
    <property type="protein sequence ID" value="SMS08046.1"/>
    <property type="molecule type" value="Genomic_DNA"/>
</dbReference>
<accession>A0A1Y6JDS9</accession>
<feature type="compositionally biased region" description="Basic and acidic residues" evidence="1">
    <location>
        <begin position="139"/>
        <end position="153"/>
    </location>
</feature>
<evidence type="ECO:0000313" key="2">
    <source>
        <dbReference type="EMBL" id="SMS08046.1"/>
    </source>
</evidence>
<dbReference type="KEGG" id="pvd:CFBP1590_0460"/>
<dbReference type="Gene3D" id="2.60.200.60">
    <property type="match status" value="1"/>
</dbReference>
<evidence type="ECO:0000256" key="1">
    <source>
        <dbReference type="SAM" id="MobiDB-lite"/>
    </source>
</evidence>
<protein>
    <recommendedName>
        <fullName evidence="4">PAAR motif-containing protein</fullName>
    </recommendedName>
</protein>
<reference evidence="2 3" key="1">
    <citation type="submission" date="2017-05" db="EMBL/GenBank/DDBJ databases">
        <authorList>
            <person name="Song R."/>
            <person name="Chenine A.L."/>
            <person name="Ruprecht R.M."/>
        </authorList>
    </citation>
    <scope>NUCLEOTIDE SEQUENCE [LARGE SCALE GENOMIC DNA]</scope>
    <source>
        <strain evidence="2 3">CFBP 1590</strain>
    </source>
</reference>
<evidence type="ECO:0000313" key="3">
    <source>
        <dbReference type="Proteomes" id="UP000196842"/>
    </source>
</evidence>
<sequence length="159" mass="17083">MPFIVREGDTTTSGGLVSNTSSRMILDDQRVALMGDPVWCPACGSAGYIAQGNPTYVDGFVAAATHGHEVRCGCPPGSNRLIASQNTFQADMDAAIDIPEDMITEARRRADALTREIKDVRWFPASDAGRRTALSACAADRDGPEADRPRETRASSLMH</sequence>
<proteinExistence type="predicted"/>
<feature type="region of interest" description="Disordered" evidence="1">
    <location>
        <begin position="135"/>
        <end position="159"/>
    </location>
</feature>